<evidence type="ECO:0000313" key="2">
    <source>
        <dbReference type="EMBL" id="KAG5593776.1"/>
    </source>
</evidence>
<feature type="transmembrane region" description="Helical" evidence="1">
    <location>
        <begin position="77"/>
        <end position="96"/>
    </location>
</feature>
<organism evidence="2 3">
    <name type="scientific">Solanum commersonii</name>
    <name type="common">Commerson's wild potato</name>
    <name type="synonym">Commerson's nightshade</name>
    <dbReference type="NCBI Taxonomy" id="4109"/>
    <lineage>
        <taxon>Eukaryota</taxon>
        <taxon>Viridiplantae</taxon>
        <taxon>Streptophyta</taxon>
        <taxon>Embryophyta</taxon>
        <taxon>Tracheophyta</taxon>
        <taxon>Spermatophyta</taxon>
        <taxon>Magnoliopsida</taxon>
        <taxon>eudicotyledons</taxon>
        <taxon>Gunneridae</taxon>
        <taxon>Pentapetalae</taxon>
        <taxon>asterids</taxon>
        <taxon>lamiids</taxon>
        <taxon>Solanales</taxon>
        <taxon>Solanaceae</taxon>
        <taxon>Solanoideae</taxon>
        <taxon>Solaneae</taxon>
        <taxon>Solanum</taxon>
    </lineage>
</organism>
<proteinExistence type="predicted"/>
<protein>
    <recommendedName>
        <fullName evidence="4">Transmembrane protein</fullName>
    </recommendedName>
</protein>
<keyword evidence="3" id="KW-1185">Reference proteome</keyword>
<evidence type="ECO:0000256" key="1">
    <source>
        <dbReference type="SAM" id="Phobius"/>
    </source>
</evidence>
<evidence type="ECO:0008006" key="4">
    <source>
        <dbReference type="Google" id="ProtNLM"/>
    </source>
</evidence>
<keyword evidence="1" id="KW-0472">Membrane</keyword>
<dbReference type="Proteomes" id="UP000824120">
    <property type="component" value="Chromosome 7"/>
</dbReference>
<keyword evidence="1" id="KW-0812">Transmembrane</keyword>
<evidence type="ECO:0000313" key="3">
    <source>
        <dbReference type="Proteomes" id="UP000824120"/>
    </source>
</evidence>
<name>A0A9J5Y2L1_SOLCO</name>
<accession>A0A9J5Y2L1</accession>
<reference evidence="2 3" key="1">
    <citation type="submission" date="2020-09" db="EMBL/GenBank/DDBJ databases">
        <title>De no assembly of potato wild relative species, Solanum commersonii.</title>
        <authorList>
            <person name="Cho K."/>
        </authorList>
    </citation>
    <scope>NUCLEOTIDE SEQUENCE [LARGE SCALE GENOMIC DNA]</scope>
    <source>
        <strain evidence="2">LZ3.2</strain>
        <tissue evidence="2">Leaf</tissue>
    </source>
</reference>
<keyword evidence="1" id="KW-1133">Transmembrane helix</keyword>
<comment type="caution">
    <text evidence="2">The sequence shown here is derived from an EMBL/GenBank/DDBJ whole genome shotgun (WGS) entry which is preliminary data.</text>
</comment>
<dbReference type="AlphaFoldDB" id="A0A9J5Y2L1"/>
<sequence>METYFQCKCHGRRTIQVKDFGLVHAIVDHEVVDIRSKFVILRLAKRIKELKIDDESHIRRSNKWVMKENKKTKCCNNWKLIFVLFVVFFFLFLSIIKKEYLTCDSNIATDDPCIATYETYVATYDLSIATDASYVATYHLFVSTYHPYVTIFD</sequence>
<dbReference type="EMBL" id="JACXVP010000007">
    <property type="protein sequence ID" value="KAG5593776.1"/>
    <property type="molecule type" value="Genomic_DNA"/>
</dbReference>
<gene>
    <name evidence="2" type="ORF">H5410_035008</name>
</gene>